<dbReference type="GO" id="GO:0000811">
    <property type="term" value="C:GINS complex"/>
    <property type="evidence" value="ECO:0007669"/>
    <property type="project" value="UniProtKB-UniRule"/>
</dbReference>
<feature type="domain" description="DNA replication complex GINS protein SLD5 C-terminal" evidence="9">
    <location>
        <begin position="182"/>
        <end position="235"/>
    </location>
</feature>
<name>A0AA91T4F2_CLALS</name>
<dbReference type="InterPro" id="IPR036224">
    <property type="entry name" value="GINS_bundle-like_dom_sf"/>
</dbReference>
<dbReference type="PANTHER" id="PTHR21206:SF0">
    <property type="entry name" value="DNA REPLICATION COMPLEX GINS PROTEIN SLD5"/>
    <property type="match status" value="1"/>
</dbReference>
<evidence type="ECO:0000256" key="5">
    <source>
        <dbReference type="ARBA" id="ARBA00022705"/>
    </source>
</evidence>
<dbReference type="OMA" id="ILETAWI"/>
<dbReference type="InterPro" id="IPR008591">
    <property type="entry name" value="GINS_Sld5"/>
</dbReference>
<dbReference type="Gene3D" id="1.20.58.1030">
    <property type="match status" value="1"/>
</dbReference>
<proteinExistence type="inferred from homology"/>
<keyword evidence="5 7" id="KW-0235">DNA replication</keyword>
<evidence type="ECO:0000313" key="11">
    <source>
        <dbReference type="Proteomes" id="UP000195602"/>
    </source>
</evidence>
<evidence type="ECO:0000259" key="9">
    <source>
        <dbReference type="Pfam" id="PF16922"/>
    </source>
</evidence>
<evidence type="ECO:0000256" key="4">
    <source>
        <dbReference type="ARBA" id="ARBA00014804"/>
    </source>
</evidence>
<dbReference type="AlphaFoldDB" id="A0AA91T4F2"/>
<reference evidence="10 11" key="1">
    <citation type="submission" date="2017-04" db="EMBL/GenBank/DDBJ databases">
        <title>Draft genome of the yeast Clavispora lusitaniae type strain CBS 6936.</title>
        <authorList>
            <person name="Durrens P."/>
            <person name="Klopp C."/>
            <person name="Biteau N."/>
            <person name="Fitton-Ouhabi V."/>
            <person name="Dementhon K."/>
            <person name="Accoceberry I."/>
            <person name="Sherman D.J."/>
            <person name="Noel T."/>
        </authorList>
    </citation>
    <scope>NUCLEOTIDE SEQUENCE [LARGE SCALE GENOMIC DNA]</scope>
    <source>
        <strain evidence="10 11">CBS 6936</strain>
    </source>
</reference>
<comment type="subcellular location">
    <subcellularLocation>
        <location evidence="1 7">Nucleus</location>
    </subcellularLocation>
</comment>
<evidence type="ECO:0000259" key="8">
    <source>
        <dbReference type="Pfam" id="PF05916"/>
    </source>
</evidence>
<organism evidence="10 11">
    <name type="scientific">Clavispora lusitaniae</name>
    <name type="common">Candida lusitaniae</name>
    <dbReference type="NCBI Taxonomy" id="36911"/>
    <lineage>
        <taxon>Eukaryota</taxon>
        <taxon>Fungi</taxon>
        <taxon>Dikarya</taxon>
        <taxon>Ascomycota</taxon>
        <taxon>Saccharomycotina</taxon>
        <taxon>Pichiomycetes</taxon>
        <taxon>Metschnikowiaceae</taxon>
        <taxon>Clavispora</taxon>
    </lineage>
</organism>
<feature type="domain" description="GINS subunit" evidence="8">
    <location>
        <begin position="82"/>
        <end position="157"/>
    </location>
</feature>
<comment type="similarity">
    <text evidence="2 7">Belongs to the GINS4/SLD5 family.</text>
</comment>
<comment type="caution">
    <text evidence="10">The sequence shown here is derived from an EMBL/GenBank/DDBJ whole genome shotgun (WGS) entry which is preliminary data.</text>
</comment>
<evidence type="ECO:0000256" key="6">
    <source>
        <dbReference type="ARBA" id="ARBA00023242"/>
    </source>
</evidence>
<dbReference type="SUPFAM" id="SSF160059">
    <property type="entry name" value="PriA/YqbF domain"/>
    <property type="match status" value="1"/>
</dbReference>
<evidence type="ECO:0000256" key="7">
    <source>
        <dbReference type="PIRNR" id="PIRNR007764"/>
    </source>
</evidence>
<dbReference type="InterPro" id="IPR021151">
    <property type="entry name" value="GINS_A"/>
</dbReference>
<dbReference type="Pfam" id="PF16922">
    <property type="entry name" value="SLD5_C"/>
    <property type="match status" value="1"/>
</dbReference>
<dbReference type="GO" id="GO:0043596">
    <property type="term" value="C:nuclear replication fork"/>
    <property type="evidence" value="ECO:0007669"/>
    <property type="project" value="EnsemblFungi"/>
</dbReference>
<comment type="function">
    <text evidence="7">The GINS complex plays an essential role in the initiation of DNA replication.</text>
</comment>
<dbReference type="CDD" id="cd11711">
    <property type="entry name" value="GINS_A_Sld5"/>
    <property type="match status" value="1"/>
</dbReference>
<dbReference type="Gene3D" id="3.40.5.60">
    <property type="match status" value="1"/>
</dbReference>
<comment type="subunit">
    <text evidence="3">Component of the GINS complex which is a heterotetramer of SLD5, PSF1, PSF2 and PSF3.</text>
</comment>
<evidence type="ECO:0000256" key="3">
    <source>
        <dbReference type="ARBA" id="ARBA00011352"/>
    </source>
</evidence>
<gene>
    <name evidence="10" type="ORF">A9F13_01g07051</name>
</gene>
<protein>
    <recommendedName>
        <fullName evidence="4 7">DNA replication complex GINS protein SLD5</fullName>
    </recommendedName>
</protein>
<evidence type="ECO:0000256" key="1">
    <source>
        <dbReference type="ARBA" id="ARBA00004123"/>
    </source>
</evidence>
<dbReference type="PANTHER" id="PTHR21206">
    <property type="entry name" value="SLD5 PROTEIN"/>
    <property type="match status" value="1"/>
</dbReference>
<evidence type="ECO:0000313" key="10">
    <source>
        <dbReference type="EMBL" id="OVF11221.1"/>
    </source>
</evidence>
<dbReference type="SUPFAM" id="SSF158573">
    <property type="entry name" value="GINS helical bundle-like"/>
    <property type="match status" value="1"/>
</dbReference>
<dbReference type="Proteomes" id="UP000195602">
    <property type="component" value="Unassembled WGS sequence"/>
</dbReference>
<dbReference type="EMBL" id="LYUB02000001">
    <property type="protein sequence ID" value="OVF11221.1"/>
    <property type="molecule type" value="Genomic_DNA"/>
</dbReference>
<dbReference type="Pfam" id="PF05916">
    <property type="entry name" value="Sld5"/>
    <property type="match status" value="1"/>
</dbReference>
<dbReference type="CDD" id="cd21692">
    <property type="entry name" value="GINS_B_Sld5"/>
    <property type="match status" value="1"/>
</dbReference>
<dbReference type="GO" id="GO:0071162">
    <property type="term" value="C:CMG complex"/>
    <property type="evidence" value="ECO:0007669"/>
    <property type="project" value="EnsemblFungi"/>
</dbReference>
<evidence type="ECO:0000256" key="2">
    <source>
        <dbReference type="ARBA" id="ARBA00008187"/>
    </source>
</evidence>
<sequence length="235" mass="27063">MDIDDILHEFETGARSSKTETTQPLYNQLVTVMLNERMAPDLLPYKHELMKTVLTELSNQQQFLLDSYEYGDSNADSGVVSGDFKLQLMIIETDIERLSYVVRLYIRTRLAKIDSFLIYYINETEDDTGTATSLLSPEERDYMHKHFQILTKLYNNSFLKKFPTFLTLLDDNAGGQQMVDAPDTEQPVFIRVLSKEPIVISLGNEGELELVENGIYVVRYRLIKEFLELGDVVLI</sequence>
<dbReference type="InterPro" id="IPR038749">
    <property type="entry name" value="Sld5_GINS_A"/>
</dbReference>
<keyword evidence="6 7" id="KW-0539">Nucleus</keyword>
<dbReference type="GO" id="GO:0006261">
    <property type="term" value="P:DNA-templated DNA replication"/>
    <property type="evidence" value="ECO:0007669"/>
    <property type="project" value="EnsemblFungi"/>
</dbReference>
<dbReference type="KEGG" id="clus:A9F13_01g07051"/>
<accession>A0AA91T4F2</accession>
<dbReference type="GO" id="GO:0000727">
    <property type="term" value="P:double-strand break repair via break-induced replication"/>
    <property type="evidence" value="ECO:0007669"/>
    <property type="project" value="EnsemblFungi"/>
</dbReference>
<dbReference type="InterPro" id="IPR031633">
    <property type="entry name" value="SLD5_C"/>
</dbReference>
<dbReference type="PIRSF" id="PIRSF007764">
    <property type="entry name" value="Sld5"/>
    <property type="match status" value="1"/>
</dbReference>